<name>A0A251NS87_PRUPE</name>
<feature type="compositionally biased region" description="Polar residues" evidence="1">
    <location>
        <begin position="34"/>
        <end position="43"/>
    </location>
</feature>
<evidence type="ECO:0000313" key="2">
    <source>
        <dbReference type="EMBL" id="ONI02118.1"/>
    </source>
</evidence>
<dbReference type="Proteomes" id="UP000006882">
    <property type="component" value="Chromosome G6"/>
</dbReference>
<evidence type="ECO:0000256" key="1">
    <source>
        <dbReference type="SAM" id="MobiDB-lite"/>
    </source>
</evidence>
<dbReference type="EMBL" id="CM007656">
    <property type="protein sequence ID" value="ONI02118.1"/>
    <property type="molecule type" value="Genomic_DNA"/>
</dbReference>
<protein>
    <submittedName>
        <fullName evidence="2">Uncharacterized protein</fullName>
    </submittedName>
</protein>
<feature type="region of interest" description="Disordered" evidence="1">
    <location>
        <begin position="19"/>
        <end position="71"/>
    </location>
</feature>
<accession>A0A251NS87</accession>
<organism evidence="2 3">
    <name type="scientific">Prunus persica</name>
    <name type="common">Peach</name>
    <name type="synonym">Amygdalus persica</name>
    <dbReference type="NCBI Taxonomy" id="3760"/>
    <lineage>
        <taxon>Eukaryota</taxon>
        <taxon>Viridiplantae</taxon>
        <taxon>Streptophyta</taxon>
        <taxon>Embryophyta</taxon>
        <taxon>Tracheophyta</taxon>
        <taxon>Spermatophyta</taxon>
        <taxon>Magnoliopsida</taxon>
        <taxon>eudicotyledons</taxon>
        <taxon>Gunneridae</taxon>
        <taxon>Pentapetalae</taxon>
        <taxon>rosids</taxon>
        <taxon>fabids</taxon>
        <taxon>Rosales</taxon>
        <taxon>Rosaceae</taxon>
        <taxon>Amygdaloideae</taxon>
        <taxon>Amygdaleae</taxon>
        <taxon>Prunus</taxon>
    </lineage>
</organism>
<reference evidence="2 3" key="1">
    <citation type="journal article" date="2013" name="Nat. Genet.">
        <title>The high-quality draft genome of peach (Prunus persica) identifies unique patterns of genetic diversity, domestication and genome evolution.</title>
        <authorList>
            <consortium name="International Peach Genome Initiative"/>
            <person name="Verde I."/>
            <person name="Abbott A.G."/>
            <person name="Scalabrin S."/>
            <person name="Jung S."/>
            <person name="Shu S."/>
            <person name="Marroni F."/>
            <person name="Zhebentyayeva T."/>
            <person name="Dettori M.T."/>
            <person name="Grimwood J."/>
            <person name="Cattonaro F."/>
            <person name="Zuccolo A."/>
            <person name="Rossini L."/>
            <person name="Jenkins J."/>
            <person name="Vendramin E."/>
            <person name="Meisel L.A."/>
            <person name="Decroocq V."/>
            <person name="Sosinski B."/>
            <person name="Prochnik S."/>
            <person name="Mitros T."/>
            <person name="Policriti A."/>
            <person name="Cipriani G."/>
            <person name="Dondini L."/>
            <person name="Ficklin S."/>
            <person name="Goodstein D.M."/>
            <person name="Xuan P."/>
            <person name="Del Fabbro C."/>
            <person name="Aramini V."/>
            <person name="Copetti D."/>
            <person name="Gonzalez S."/>
            <person name="Horner D.S."/>
            <person name="Falchi R."/>
            <person name="Lucas S."/>
            <person name="Mica E."/>
            <person name="Maldonado J."/>
            <person name="Lazzari B."/>
            <person name="Bielenberg D."/>
            <person name="Pirona R."/>
            <person name="Miculan M."/>
            <person name="Barakat A."/>
            <person name="Testolin R."/>
            <person name="Stella A."/>
            <person name="Tartarini S."/>
            <person name="Tonutti P."/>
            <person name="Arus P."/>
            <person name="Orellana A."/>
            <person name="Wells C."/>
            <person name="Main D."/>
            <person name="Vizzotto G."/>
            <person name="Silva H."/>
            <person name="Salamini F."/>
            <person name="Schmutz J."/>
            <person name="Morgante M."/>
            <person name="Rokhsar D.S."/>
        </authorList>
    </citation>
    <scope>NUCLEOTIDE SEQUENCE [LARGE SCALE GENOMIC DNA]</scope>
    <source>
        <strain evidence="3">cv. Nemared</strain>
    </source>
</reference>
<feature type="compositionally biased region" description="Basic and acidic residues" evidence="1">
    <location>
        <begin position="19"/>
        <end position="30"/>
    </location>
</feature>
<sequence>MSSIGATYATVYVMQKRQKEEMKKKLEHMGGRSGQSSTVQDTKVSAHGRNKKVYPGTFQSPNNSPVEAGHN</sequence>
<gene>
    <name evidence="2" type="ORF">PRUPE_6G177800</name>
</gene>
<dbReference type="AlphaFoldDB" id="A0A251NS87"/>
<dbReference type="Gramene" id="ONI02118">
    <property type="protein sequence ID" value="ONI02118"/>
    <property type="gene ID" value="PRUPE_6G177800"/>
</dbReference>
<evidence type="ECO:0000313" key="3">
    <source>
        <dbReference type="Proteomes" id="UP000006882"/>
    </source>
</evidence>
<keyword evidence="3" id="KW-1185">Reference proteome</keyword>
<proteinExistence type="predicted"/>